<dbReference type="STRING" id="190650.CC_2904"/>
<name>Q9A4D2_CAUVC</name>
<dbReference type="AlphaFoldDB" id="Q9A4D2"/>
<gene>
    <name evidence="2" type="ordered locus">CC_2904</name>
</gene>
<dbReference type="EnsemblBacteria" id="AAK24866">
    <property type="protein sequence ID" value="AAK24866"/>
    <property type="gene ID" value="CC_2904"/>
</dbReference>
<feature type="compositionally biased region" description="Low complexity" evidence="1">
    <location>
        <begin position="17"/>
        <end position="33"/>
    </location>
</feature>
<dbReference type="EMBL" id="AE005673">
    <property type="protein sequence ID" value="AAK24866.1"/>
    <property type="molecule type" value="Genomic_DNA"/>
</dbReference>
<protein>
    <submittedName>
        <fullName evidence="2">Uncharacterized protein</fullName>
    </submittedName>
</protein>
<dbReference type="HOGENOM" id="CLU_2218331_0_0_5"/>
<dbReference type="KEGG" id="ccr:CC_2904"/>
<dbReference type="Proteomes" id="UP000001816">
    <property type="component" value="Chromosome"/>
</dbReference>
<dbReference type="BioCyc" id="CAULO:CC2904-MONOMER"/>
<sequence>MGGSRRSTTAGSLGPNSSQASSPGQSSSSRSARIIVASQRAPVVLRTIVVSIAMMQLRMNCKMESDKAHWSGPLERRLGEGRAPPRTVQEKMRVEFAFWRNGRKVV</sequence>
<evidence type="ECO:0000256" key="1">
    <source>
        <dbReference type="SAM" id="MobiDB-lite"/>
    </source>
</evidence>
<reference evidence="2 3" key="1">
    <citation type="journal article" date="2001" name="Proc. Natl. Acad. Sci. U.S.A.">
        <title>Complete genome sequence of Caulobacter crescentus.</title>
        <authorList>
            <person name="Nierman W.C."/>
            <person name="Feldblyum T.V."/>
            <person name="Laub M.T."/>
            <person name="Paulsen I.T."/>
            <person name="Nelson K.E."/>
            <person name="Eisen J.A."/>
            <person name="Heidelberg J.F."/>
            <person name="Alley M.R."/>
            <person name="Ohta N."/>
            <person name="Maddock J.R."/>
            <person name="Potocka I."/>
            <person name="Nelson W.C."/>
            <person name="Newton A."/>
            <person name="Stephens C."/>
            <person name="Phadke N.D."/>
            <person name="Ely B."/>
            <person name="DeBoy R.T."/>
            <person name="Dodson R.J."/>
            <person name="Durkin A.S."/>
            <person name="Gwinn M.L."/>
            <person name="Haft D.H."/>
            <person name="Kolonay J.F."/>
            <person name="Smit J."/>
            <person name="Craven M.B."/>
            <person name="Khouri H."/>
            <person name="Shetty J."/>
            <person name="Berry K."/>
            <person name="Utterback T."/>
            <person name="Tran K."/>
            <person name="Wolf A."/>
            <person name="Vamathevan J."/>
            <person name="Ermolaeva M."/>
            <person name="White O."/>
            <person name="Salzberg S.L."/>
            <person name="Venter J.C."/>
            <person name="Shapiro L."/>
            <person name="Fraser C.M."/>
        </authorList>
    </citation>
    <scope>NUCLEOTIDE SEQUENCE [LARGE SCALE GENOMIC DNA]</scope>
    <source>
        <strain evidence="3">ATCC 19089 / CB15</strain>
    </source>
</reference>
<accession>Q9A4D2</accession>
<evidence type="ECO:0000313" key="3">
    <source>
        <dbReference type="Proteomes" id="UP000001816"/>
    </source>
</evidence>
<organism evidence="2 3">
    <name type="scientific">Caulobacter vibrioides (strain ATCC 19089 / CIP 103742 / CB 15)</name>
    <name type="common">Caulobacter crescentus</name>
    <dbReference type="NCBI Taxonomy" id="190650"/>
    <lineage>
        <taxon>Bacteria</taxon>
        <taxon>Pseudomonadati</taxon>
        <taxon>Pseudomonadota</taxon>
        <taxon>Alphaproteobacteria</taxon>
        <taxon>Caulobacterales</taxon>
        <taxon>Caulobacteraceae</taxon>
        <taxon>Caulobacter</taxon>
    </lineage>
</organism>
<feature type="region of interest" description="Disordered" evidence="1">
    <location>
        <begin position="1"/>
        <end position="33"/>
    </location>
</feature>
<feature type="compositionally biased region" description="Polar residues" evidence="1">
    <location>
        <begin position="1"/>
        <end position="16"/>
    </location>
</feature>
<keyword evidence="3" id="KW-1185">Reference proteome</keyword>
<proteinExistence type="predicted"/>
<evidence type="ECO:0000313" key="2">
    <source>
        <dbReference type="EMBL" id="AAK24866.1"/>
    </source>
</evidence>
<dbReference type="PIR" id="F87608">
    <property type="entry name" value="F87608"/>
</dbReference>